<evidence type="ECO:0000313" key="1">
    <source>
        <dbReference type="EMBL" id="CCQ19279.1"/>
    </source>
</evidence>
<reference evidence="1" key="1">
    <citation type="journal article" date="2013" name="PLoS ONE">
        <title>Adaptive selection on bracovirus genomes drives the specialization of cotesia parasitoid wasps.</title>
        <authorList>
            <person name="Jancek S."/>
            <person name="Bezier A."/>
            <person name="Gayral P."/>
            <person name="Paillusson C."/>
            <person name="Kaiser L."/>
            <person name="Dupas S."/>
            <person name="Le Ru B.P."/>
            <person name="Barbe V."/>
            <person name="Periquet G."/>
            <person name="Drezen J.-M."/>
            <person name="Herniou E.A."/>
        </authorList>
    </citation>
    <scope>NUCLEOTIDE SEQUENCE</scope>
    <source>
        <strain evidence="1">Kitale</strain>
    </source>
</reference>
<name>S0DHB9_9VIRU</name>
<protein>
    <submittedName>
        <fullName evidence="1">EP1-like</fullName>
    </submittedName>
</protein>
<gene>
    <name evidence="1" type="primary">ep1-like</name>
    <name evidence="1" type="ORF">CSKBV_7.3</name>
</gene>
<accession>S0DHB9</accession>
<proteinExistence type="predicted"/>
<dbReference type="EMBL" id="HF562911">
    <property type="protein sequence ID" value="CCQ19279.1"/>
    <property type="molecule type" value="Genomic_DNA"/>
</dbReference>
<sequence>MLTVLLSIPTESFHLGIPVRIYSHDQEHYIVGHKVHLENNTYHGQLQLHQTAGNEIDIVRNIYYGQVQIHELLVTQVKQSFNTYNKLPNNLPIGNCARFIQSVYNKSKAGSEVALRLVRKITRKCSTFSSEM</sequence>
<organism evidence="1">
    <name type="scientific">Cotesia sesamiae Kitale bracovirus</name>
    <dbReference type="NCBI Taxonomy" id="452648"/>
    <lineage>
        <taxon>Viruses</taxon>
        <taxon>Viruses incertae sedis</taxon>
        <taxon>Polydnaviriformidae</taxon>
        <taxon>Bracoviriform</taxon>
        <taxon>Cotesia sesamiae bracovirus</taxon>
    </lineage>
</organism>